<feature type="compositionally biased region" description="Polar residues" evidence="1">
    <location>
        <begin position="1"/>
        <end position="16"/>
    </location>
</feature>
<evidence type="ECO:0000313" key="3">
    <source>
        <dbReference type="Proteomes" id="UP001187192"/>
    </source>
</evidence>
<evidence type="ECO:0000256" key="1">
    <source>
        <dbReference type="SAM" id="MobiDB-lite"/>
    </source>
</evidence>
<organism evidence="2 3">
    <name type="scientific">Ficus carica</name>
    <name type="common">Common fig</name>
    <dbReference type="NCBI Taxonomy" id="3494"/>
    <lineage>
        <taxon>Eukaryota</taxon>
        <taxon>Viridiplantae</taxon>
        <taxon>Streptophyta</taxon>
        <taxon>Embryophyta</taxon>
        <taxon>Tracheophyta</taxon>
        <taxon>Spermatophyta</taxon>
        <taxon>Magnoliopsida</taxon>
        <taxon>eudicotyledons</taxon>
        <taxon>Gunneridae</taxon>
        <taxon>Pentapetalae</taxon>
        <taxon>rosids</taxon>
        <taxon>fabids</taxon>
        <taxon>Rosales</taxon>
        <taxon>Moraceae</taxon>
        <taxon>Ficeae</taxon>
        <taxon>Ficus</taxon>
    </lineage>
</organism>
<accession>A0AA88DG78</accession>
<protein>
    <submittedName>
        <fullName evidence="2">Uncharacterized protein</fullName>
    </submittedName>
</protein>
<proteinExistence type="predicted"/>
<evidence type="ECO:0000313" key="2">
    <source>
        <dbReference type="EMBL" id="GMN54252.1"/>
    </source>
</evidence>
<reference evidence="2" key="1">
    <citation type="submission" date="2023-07" db="EMBL/GenBank/DDBJ databases">
        <title>draft genome sequence of fig (Ficus carica).</title>
        <authorList>
            <person name="Takahashi T."/>
            <person name="Nishimura K."/>
        </authorList>
    </citation>
    <scope>NUCLEOTIDE SEQUENCE</scope>
</reference>
<keyword evidence="3" id="KW-1185">Reference proteome</keyword>
<dbReference type="AlphaFoldDB" id="A0AA88DG78"/>
<sequence length="148" mass="16561">MGSEVSNQEFPSNSLQIPEAKQPKTGTSSASRNITMSPMWGLSPNYKGSALYDSYELQQVVHQFNKAIQGSKAFSPLGLKSPFYRKHLDRVHGANKSPKRLTCSGFSSATTTDSQKNGNRGAWVITRVVVTRLWMKVKQGFRRNKHKE</sequence>
<feature type="compositionally biased region" description="Polar residues" evidence="1">
    <location>
        <begin position="24"/>
        <end position="33"/>
    </location>
</feature>
<dbReference type="EMBL" id="BTGU01000050">
    <property type="protein sequence ID" value="GMN54252.1"/>
    <property type="molecule type" value="Genomic_DNA"/>
</dbReference>
<dbReference type="Proteomes" id="UP001187192">
    <property type="component" value="Unassembled WGS sequence"/>
</dbReference>
<feature type="region of interest" description="Disordered" evidence="1">
    <location>
        <begin position="1"/>
        <end position="33"/>
    </location>
</feature>
<gene>
    <name evidence="2" type="ORF">TIFTF001_023379</name>
</gene>
<name>A0AA88DG78_FICCA</name>
<dbReference type="Gramene" id="FCD_00014819-RA">
    <property type="protein sequence ID" value="FCD_00014819-RA:cds"/>
    <property type="gene ID" value="FCD_00014819"/>
</dbReference>
<comment type="caution">
    <text evidence="2">The sequence shown here is derived from an EMBL/GenBank/DDBJ whole genome shotgun (WGS) entry which is preliminary data.</text>
</comment>